<dbReference type="EMBL" id="JAJJMB010008429">
    <property type="protein sequence ID" value="KAI3923631.1"/>
    <property type="molecule type" value="Genomic_DNA"/>
</dbReference>
<evidence type="ECO:0000313" key="2">
    <source>
        <dbReference type="EMBL" id="KAI3923631.1"/>
    </source>
</evidence>
<feature type="region of interest" description="Disordered" evidence="1">
    <location>
        <begin position="1"/>
        <end position="20"/>
    </location>
</feature>
<evidence type="ECO:0000256" key="1">
    <source>
        <dbReference type="SAM" id="MobiDB-lite"/>
    </source>
</evidence>
<organism evidence="2 3">
    <name type="scientific">Papaver atlanticum</name>
    <dbReference type="NCBI Taxonomy" id="357466"/>
    <lineage>
        <taxon>Eukaryota</taxon>
        <taxon>Viridiplantae</taxon>
        <taxon>Streptophyta</taxon>
        <taxon>Embryophyta</taxon>
        <taxon>Tracheophyta</taxon>
        <taxon>Spermatophyta</taxon>
        <taxon>Magnoliopsida</taxon>
        <taxon>Ranunculales</taxon>
        <taxon>Papaveraceae</taxon>
        <taxon>Papaveroideae</taxon>
        <taxon>Papaver</taxon>
    </lineage>
</organism>
<sequence>MAIMKMMGIPTGGQGGGQNRTYLRTLRMHCKKDKLHRRMLLYRISRLHPGVHGDGKFPFGLACHTDCMKKPRPRRSRATPNQRS</sequence>
<reference evidence="2" key="1">
    <citation type="submission" date="2022-04" db="EMBL/GenBank/DDBJ databases">
        <title>A functionally conserved STORR gene fusion in Papaver species that diverged 16.8 million years ago.</title>
        <authorList>
            <person name="Catania T."/>
        </authorList>
    </citation>
    <scope>NUCLEOTIDE SEQUENCE</scope>
    <source>
        <strain evidence="2">S-188037</strain>
    </source>
</reference>
<dbReference type="AlphaFoldDB" id="A0AAD4SW11"/>
<dbReference type="Proteomes" id="UP001202328">
    <property type="component" value="Unassembled WGS sequence"/>
</dbReference>
<comment type="caution">
    <text evidence="2">The sequence shown here is derived from an EMBL/GenBank/DDBJ whole genome shotgun (WGS) entry which is preliminary data.</text>
</comment>
<evidence type="ECO:0000313" key="3">
    <source>
        <dbReference type="Proteomes" id="UP001202328"/>
    </source>
</evidence>
<keyword evidence="3" id="KW-1185">Reference proteome</keyword>
<protein>
    <submittedName>
        <fullName evidence="2">Uncharacterized protein</fullName>
    </submittedName>
</protein>
<gene>
    <name evidence="2" type="ORF">MKW98_011261</name>
</gene>
<proteinExistence type="predicted"/>
<accession>A0AAD4SW11</accession>
<name>A0AAD4SW11_9MAGN</name>